<evidence type="ECO:0000256" key="3">
    <source>
        <dbReference type="ARBA" id="ARBA00022722"/>
    </source>
</evidence>
<evidence type="ECO:0000256" key="4">
    <source>
        <dbReference type="ARBA" id="ARBA00022759"/>
    </source>
</evidence>
<evidence type="ECO:0000256" key="1">
    <source>
        <dbReference type="ARBA" id="ARBA00022679"/>
    </source>
</evidence>
<dbReference type="InterPro" id="IPR050951">
    <property type="entry name" value="Retrovirus_Pol_polyprotein"/>
</dbReference>
<keyword evidence="6" id="KW-0695">RNA-directed DNA polymerase</keyword>
<dbReference type="InterPro" id="IPR021109">
    <property type="entry name" value="Peptidase_aspartic_dom_sf"/>
</dbReference>
<dbReference type="PROSITE" id="PS50994">
    <property type="entry name" value="INTEGRASE"/>
    <property type="match status" value="1"/>
</dbReference>
<dbReference type="InterPro" id="IPR043128">
    <property type="entry name" value="Rev_trsase/Diguanyl_cyclase"/>
</dbReference>
<dbReference type="InterPro" id="IPR012337">
    <property type="entry name" value="RNaseH-like_sf"/>
</dbReference>
<dbReference type="CDD" id="cd00303">
    <property type="entry name" value="retropepsin_like"/>
    <property type="match status" value="1"/>
</dbReference>
<dbReference type="SUPFAM" id="SSF56672">
    <property type="entry name" value="DNA/RNA polymerases"/>
    <property type="match status" value="1"/>
</dbReference>
<evidence type="ECO:0000259" key="5">
    <source>
        <dbReference type="PROSITE" id="PS50994"/>
    </source>
</evidence>
<dbReference type="GO" id="GO:0004519">
    <property type="term" value="F:endonuclease activity"/>
    <property type="evidence" value="ECO:0007669"/>
    <property type="project" value="UniProtKB-KW"/>
</dbReference>
<reference evidence="6" key="1">
    <citation type="journal article" date="2019" name="Sci. Rep.">
        <title>Draft genome of Tanacetum cinerariifolium, the natural source of mosquito coil.</title>
        <authorList>
            <person name="Yamashiro T."/>
            <person name="Shiraishi A."/>
            <person name="Satake H."/>
            <person name="Nakayama K."/>
        </authorList>
    </citation>
    <scope>NUCLEOTIDE SEQUENCE</scope>
</reference>
<dbReference type="PANTHER" id="PTHR37984">
    <property type="entry name" value="PROTEIN CBG26694"/>
    <property type="match status" value="1"/>
</dbReference>
<dbReference type="Gene3D" id="3.10.10.10">
    <property type="entry name" value="HIV Type 1 Reverse Transcriptase, subunit A, domain 1"/>
    <property type="match status" value="1"/>
</dbReference>
<evidence type="ECO:0000313" key="6">
    <source>
        <dbReference type="EMBL" id="GEU55393.1"/>
    </source>
</evidence>
<dbReference type="GO" id="GO:0003964">
    <property type="term" value="F:RNA-directed DNA polymerase activity"/>
    <property type="evidence" value="ECO:0007669"/>
    <property type="project" value="UniProtKB-KW"/>
</dbReference>
<sequence length="1020" mass="117175">MKQNGVFDDVLCLSLFPYSLMHHAIAWYDRLLGNSIYSFDDMMRKFLSKYVPPSMVTKLRNEITKFEQKPHGLLFEAWERCKLSIDWCPNHNMLLVTQIDTFYNGLTLSHRDTINAAAGGTFMQKTPEECYELIENMTAHYNHWDTSAIRDETSSNISSTSTIESPKKSPPKVVYLTMDHLFLLLLLLSPRKLHFELSFADALLHMLKFALMFKSLLNNKEKLFDLETNPVNENCSVIILKKLPEKLGDPDKFLIPCDFPELDECLALADLGASINLMPLSIWRKLSLPKLTSTQMILELADRSTTRTASIAEDLFVKVGKFHFPTNFVVVDYVVDPRVPLILGRPFLRTGRALIDVYGEELTLYVDDEAITFKIGQTLKYSYNDAESINRIDVIDVACEEYVQEVLGFSNNSKSDSPTPTLDPIISSSSPSFTPFKGSEFILEEIKTFLRTPNELSNLDDDYYDMEGDILYPEKLLNEDPSLNLPLLMNEDLKHVNATMTKPSIEEPSELELKELPSHLEYAFLEGIDKLLVIISKELKDEENFALLKIPIDLQDQEKTTFTCPYGTFAYRRMPFSSCNAPGMFQRCMMAIFHDMIEKTMEEKCHFMVKEGIVLGYKISKSGIEVDRAKVDVIAKLPHSTSFKVLSKTIVYTNHSALKYLLAKQDANPRLLRWIILFQEFGVIIRDKKGAENLAADHLSRLKNPHQDELEKKRKSPKHFISRLLGIDFMGPFLYSRGNKYILVAVDYLSKWVEAKALLTNDARVVVKFLKSLFARFRTPRAIISDRGTYFCNDQFAKVMLKYGVTHHLSTMYHPQTSGQVEVSNHGLERILERTIGENRASLSDKLDDALWAFRTAFKTPIGCTPYKLVYGKAFRLPIELEHKAYWALKHCNFDLKTTSNHQKVQLNELNELLDQAYKNSLIYKEKTKKIHDSKIKDRIFNVGDRVVLFNSRLKIFLRKLKTHWTGPFTIAQVFPYGTVELSQTNRPNFKVNGHRLKHYFGGDIPQLVVLNLQTFPVDQ</sequence>
<organism evidence="6">
    <name type="scientific">Tanacetum cinerariifolium</name>
    <name type="common">Dalmatian daisy</name>
    <name type="synonym">Chrysanthemum cinerariifolium</name>
    <dbReference type="NCBI Taxonomy" id="118510"/>
    <lineage>
        <taxon>Eukaryota</taxon>
        <taxon>Viridiplantae</taxon>
        <taxon>Streptophyta</taxon>
        <taxon>Embryophyta</taxon>
        <taxon>Tracheophyta</taxon>
        <taxon>Spermatophyta</taxon>
        <taxon>Magnoliopsida</taxon>
        <taxon>eudicotyledons</taxon>
        <taxon>Gunneridae</taxon>
        <taxon>Pentapetalae</taxon>
        <taxon>asterids</taxon>
        <taxon>campanulids</taxon>
        <taxon>Asterales</taxon>
        <taxon>Asteraceae</taxon>
        <taxon>Asteroideae</taxon>
        <taxon>Anthemideae</taxon>
        <taxon>Anthemidinae</taxon>
        <taxon>Tanacetum</taxon>
    </lineage>
</organism>
<dbReference type="SUPFAM" id="SSF53098">
    <property type="entry name" value="Ribonuclease H-like"/>
    <property type="match status" value="1"/>
</dbReference>
<dbReference type="EMBL" id="BKCJ010003488">
    <property type="protein sequence ID" value="GEU55393.1"/>
    <property type="molecule type" value="Genomic_DNA"/>
</dbReference>
<dbReference type="InterPro" id="IPR043502">
    <property type="entry name" value="DNA/RNA_pol_sf"/>
</dbReference>
<dbReference type="InterPro" id="IPR005162">
    <property type="entry name" value="Retrotrans_gag_dom"/>
</dbReference>
<keyword evidence="3" id="KW-0540">Nuclease</keyword>
<dbReference type="GO" id="GO:0003676">
    <property type="term" value="F:nucleic acid binding"/>
    <property type="evidence" value="ECO:0007669"/>
    <property type="project" value="InterPro"/>
</dbReference>
<keyword evidence="4" id="KW-0378">Hydrolase</keyword>
<keyword evidence="2" id="KW-0548">Nucleotidyltransferase</keyword>
<dbReference type="InterPro" id="IPR001584">
    <property type="entry name" value="Integrase_cat-core"/>
</dbReference>
<keyword evidence="1" id="KW-0808">Transferase</keyword>
<proteinExistence type="predicted"/>
<dbReference type="Pfam" id="PF03732">
    <property type="entry name" value="Retrotrans_gag"/>
    <property type="match status" value="1"/>
</dbReference>
<dbReference type="Gene3D" id="2.40.70.10">
    <property type="entry name" value="Acid Proteases"/>
    <property type="match status" value="1"/>
</dbReference>
<dbReference type="InterPro" id="IPR036397">
    <property type="entry name" value="RNaseH_sf"/>
</dbReference>
<dbReference type="AlphaFoldDB" id="A0A6L2L0J2"/>
<gene>
    <name evidence="6" type="ORF">Tci_027371</name>
</gene>
<evidence type="ECO:0000256" key="2">
    <source>
        <dbReference type="ARBA" id="ARBA00022695"/>
    </source>
</evidence>
<dbReference type="Gene3D" id="3.30.70.270">
    <property type="match status" value="1"/>
</dbReference>
<comment type="caution">
    <text evidence="6">The sequence shown here is derived from an EMBL/GenBank/DDBJ whole genome shotgun (WGS) entry which is preliminary data.</text>
</comment>
<dbReference type="Gene3D" id="3.30.420.10">
    <property type="entry name" value="Ribonuclease H-like superfamily/Ribonuclease H"/>
    <property type="match status" value="1"/>
</dbReference>
<dbReference type="Pfam" id="PF00665">
    <property type="entry name" value="rve"/>
    <property type="match status" value="1"/>
</dbReference>
<dbReference type="GO" id="GO:0015074">
    <property type="term" value="P:DNA integration"/>
    <property type="evidence" value="ECO:0007669"/>
    <property type="project" value="InterPro"/>
</dbReference>
<feature type="domain" description="Integrase catalytic" evidence="5">
    <location>
        <begin position="713"/>
        <end position="874"/>
    </location>
</feature>
<dbReference type="PANTHER" id="PTHR37984:SF5">
    <property type="entry name" value="PROTEIN NYNRIN-LIKE"/>
    <property type="match status" value="1"/>
</dbReference>
<keyword evidence="4" id="KW-0255">Endonuclease</keyword>
<protein>
    <submittedName>
        <fullName evidence="6">Reverse transcriptase domain-containing protein</fullName>
    </submittedName>
</protein>
<name>A0A6L2L0J2_TANCI</name>
<accession>A0A6L2L0J2</accession>